<gene>
    <name evidence="2" type="ORF">GCM10022257_27660</name>
</gene>
<dbReference type="NCBIfam" id="TIGR02145">
    <property type="entry name" value="Fib_succ_major"/>
    <property type="match status" value="1"/>
</dbReference>
<dbReference type="Pfam" id="PF09603">
    <property type="entry name" value="Fib_succ_major"/>
    <property type="match status" value="1"/>
</dbReference>
<comment type="caution">
    <text evidence="2">The sequence shown here is derived from an EMBL/GenBank/DDBJ whole genome shotgun (WGS) entry which is preliminary data.</text>
</comment>
<dbReference type="EMBL" id="BAABAV010000003">
    <property type="protein sequence ID" value="GAA4270665.1"/>
    <property type="molecule type" value="Genomic_DNA"/>
</dbReference>
<accession>A0ABP8EES9</accession>
<organism evidence="2 3">
    <name type="scientific">Hyunsoonleella aestuarii</name>
    <dbReference type="NCBI Taxonomy" id="912802"/>
    <lineage>
        <taxon>Bacteria</taxon>
        <taxon>Pseudomonadati</taxon>
        <taxon>Bacteroidota</taxon>
        <taxon>Flavobacteriia</taxon>
        <taxon>Flavobacteriales</taxon>
        <taxon>Flavobacteriaceae</taxon>
    </lineage>
</organism>
<evidence type="ECO:0000313" key="2">
    <source>
        <dbReference type="EMBL" id="GAA4270665.1"/>
    </source>
</evidence>
<dbReference type="RefSeq" id="WP_139003036.1">
    <property type="nucleotide sequence ID" value="NZ_BAABAV010000003.1"/>
</dbReference>
<dbReference type="PROSITE" id="PS51257">
    <property type="entry name" value="PROKAR_LIPOPROTEIN"/>
    <property type="match status" value="1"/>
</dbReference>
<dbReference type="Proteomes" id="UP001500027">
    <property type="component" value="Unassembled WGS sequence"/>
</dbReference>
<proteinExistence type="predicted"/>
<evidence type="ECO:0000259" key="1">
    <source>
        <dbReference type="Pfam" id="PF09603"/>
    </source>
</evidence>
<keyword evidence="3" id="KW-1185">Reference proteome</keyword>
<protein>
    <submittedName>
        <fullName evidence="2">Fibrobacter succinogenes major paralogous domain-containing protein</fullName>
    </submittedName>
</protein>
<name>A0ABP8EES9_9FLAO</name>
<sequence length="252" mass="27868">MNKPANKNHMVRINTKNSIILFAMLISGCAKDNVNQNQESQLTLTDIDGNVYNTATIGNQTWMVENLKTTSFNDGKPITEHLNGMDWADLPNQIPQYQWADTSDLNNVLDEELPFDFYGAMYNHWAIESGKLAPEGWRIPSQDDFEQLENYLSENGFENEEATALKSSSGWLPSSGNGTNAIGFNGLPNGYINAFGGPTLGQGICTWATTNINTSLTIGSKTRVLVQLFDTKNVLYSNNSIRIGSGIRCIKE</sequence>
<feature type="domain" description="Fibrobacter succinogenes major paralogous" evidence="1">
    <location>
        <begin position="56"/>
        <end position="251"/>
    </location>
</feature>
<dbReference type="InterPro" id="IPR011871">
    <property type="entry name" value="Fib_succ_major"/>
</dbReference>
<reference evidence="3" key="1">
    <citation type="journal article" date="2019" name="Int. J. Syst. Evol. Microbiol.">
        <title>The Global Catalogue of Microorganisms (GCM) 10K type strain sequencing project: providing services to taxonomists for standard genome sequencing and annotation.</title>
        <authorList>
            <consortium name="The Broad Institute Genomics Platform"/>
            <consortium name="The Broad Institute Genome Sequencing Center for Infectious Disease"/>
            <person name="Wu L."/>
            <person name="Ma J."/>
        </authorList>
    </citation>
    <scope>NUCLEOTIDE SEQUENCE [LARGE SCALE GENOMIC DNA]</scope>
    <source>
        <strain evidence="3">JCM 17452</strain>
    </source>
</reference>
<evidence type="ECO:0000313" key="3">
    <source>
        <dbReference type="Proteomes" id="UP001500027"/>
    </source>
</evidence>